<evidence type="ECO:0000313" key="14">
    <source>
        <dbReference type="Proteomes" id="UP000288716"/>
    </source>
</evidence>
<keyword evidence="14" id="KW-1185">Reference proteome</keyword>
<evidence type="ECO:0000256" key="11">
    <source>
        <dbReference type="PIRNR" id="PIRNR017126"/>
    </source>
</evidence>
<protein>
    <recommendedName>
        <fullName evidence="4 11">Condensin complex subunit 2</fullName>
    </recommendedName>
</protein>
<dbReference type="PANTHER" id="PTHR13108">
    <property type="entry name" value="CONDENSIN COMPLEX SUBUNIT 2"/>
    <property type="match status" value="1"/>
</dbReference>
<evidence type="ECO:0000256" key="7">
    <source>
        <dbReference type="ARBA" id="ARBA00022618"/>
    </source>
</evidence>
<dbReference type="GO" id="GO:0005737">
    <property type="term" value="C:cytoplasm"/>
    <property type="evidence" value="ECO:0007669"/>
    <property type="project" value="UniProtKB-SubCell"/>
</dbReference>
<comment type="function">
    <text evidence="11">Regulatory subunit of the condensin complex, a complex required for conversion of interphase chromatin into mitotic-like condense chromosomes.</text>
</comment>
<dbReference type="GO" id="GO:0007076">
    <property type="term" value="P:mitotic chromosome condensation"/>
    <property type="evidence" value="ECO:0007669"/>
    <property type="project" value="InterPro"/>
</dbReference>
<evidence type="ECO:0000256" key="10">
    <source>
        <dbReference type="ARBA" id="ARBA00023306"/>
    </source>
</evidence>
<evidence type="ECO:0000313" key="13">
    <source>
        <dbReference type="EMBL" id="RWS22412.1"/>
    </source>
</evidence>
<dbReference type="OrthoDB" id="362021at2759"/>
<evidence type="ECO:0000256" key="9">
    <source>
        <dbReference type="ARBA" id="ARBA00023067"/>
    </source>
</evidence>
<comment type="subcellular location">
    <subcellularLocation>
        <location evidence="1">Chromosome</location>
    </subcellularLocation>
    <subcellularLocation>
        <location evidence="2">Cytoplasm</location>
    </subcellularLocation>
</comment>
<dbReference type="Pfam" id="PF05786">
    <property type="entry name" value="Cnd2"/>
    <property type="match status" value="1"/>
</dbReference>
<dbReference type="PANTHER" id="PTHR13108:SF9">
    <property type="entry name" value="CONDENSIN COMPLEX SUBUNIT 2"/>
    <property type="match status" value="1"/>
</dbReference>
<feature type="compositionally biased region" description="Basic and acidic residues" evidence="12">
    <location>
        <begin position="90"/>
        <end position="103"/>
    </location>
</feature>
<evidence type="ECO:0000256" key="8">
    <source>
        <dbReference type="ARBA" id="ARBA00022776"/>
    </source>
</evidence>
<keyword evidence="10 11" id="KW-0131">Cell cycle</keyword>
<sequence>MKGSKRVHKSDSSDSENVTPTKGSATRTHDSTTNKKSTKTKKTLNETLDNSLLNLTLREMNPVVVLDRFAIPQSLRKSLGQGNASPVVEARNDSEAREREERHRQRLAAQRRSHHSSAGTPDKRRTATNNAAQILNSEQLKDHYSVCIKLSATNKITTKNAFVLHLIDYMSDFLKNTNDGKMNFKLASSTLDAGAKIYCNRVDFVHAEAQKVASGLVMALDKKSTDKGQTQEAQDGEELDGVTDAEAGPKPKKKKVIKHSGRTLVQNVDTINISKIEANVEIDPLFHHISSGFDMGSVNCLLTANLRSNDNYQLMLDSGSRMNENTSSVRSSDVSLHMVSQHLFSAINAPDVKICPKVSDFVFRNRDDKSSFISNMDNDAESTLPDIRAASVANSKTSFVFDMNAEIEDDTEDGNFGGDLFGNDNSGDEFDEEMQRADNIAHQSLVRAVNLEGMMDLMKLLSDKPSEYSYFNKKFIMLWAGPEHWKPNRLLKLKRNAQNNAATSSKKTRVKKQDREVDFSKDLISKAEEAGSKNLQLKVNTMKKWTETVDNQLPDDHCYDPKMLTVPFSKPCSNFGSLRNSKEVPEVSGVHSNGNDFSAPGSPDIGDGVCCNDFEDDFPTEAYGETVSHNPNAPLSAVYNTGEQLPFAGDNLVAQPEAIEKIDLKYAKIAKKMDVKRLKRAMWDVLTATPCNTPNTESPSVEMTSHVSFNELYKNVPKMITKTMLENLSTPIAFVTLLHLANEKNLKLKANDEMTDFEIFQEAKFSL</sequence>
<name>A0A443S4F9_9ACAR</name>
<feature type="compositionally biased region" description="Polar residues" evidence="12">
    <location>
        <begin position="15"/>
        <end position="26"/>
    </location>
</feature>
<feature type="compositionally biased region" description="Acidic residues" evidence="12">
    <location>
        <begin position="234"/>
        <end position="243"/>
    </location>
</feature>
<evidence type="ECO:0000256" key="3">
    <source>
        <dbReference type="ARBA" id="ARBA00009471"/>
    </source>
</evidence>
<organism evidence="13 14">
    <name type="scientific">Leptotrombidium deliense</name>
    <dbReference type="NCBI Taxonomy" id="299467"/>
    <lineage>
        <taxon>Eukaryota</taxon>
        <taxon>Metazoa</taxon>
        <taxon>Ecdysozoa</taxon>
        <taxon>Arthropoda</taxon>
        <taxon>Chelicerata</taxon>
        <taxon>Arachnida</taxon>
        <taxon>Acari</taxon>
        <taxon>Acariformes</taxon>
        <taxon>Trombidiformes</taxon>
        <taxon>Prostigmata</taxon>
        <taxon>Anystina</taxon>
        <taxon>Parasitengona</taxon>
        <taxon>Trombiculoidea</taxon>
        <taxon>Trombiculidae</taxon>
        <taxon>Leptotrombidium</taxon>
    </lineage>
</organism>
<dbReference type="Proteomes" id="UP000288716">
    <property type="component" value="Unassembled WGS sequence"/>
</dbReference>
<keyword evidence="5" id="KW-0158">Chromosome</keyword>
<keyword evidence="6" id="KW-0963">Cytoplasm</keyword>
<feature type="region of interest" description="Disordered" evidence="12">
    <location>
        <begin position="223"/>
        <end position="256"/>
    </location>
</feature>
<dbReference type="AlphaFoldDB" id="A0A443S4F9"/>
<feature type="region of interest" description="Disordered" evidence="12">
    <location>
        <begin position="78"/>
        <end position="127"/>
    </location>
</feature>
<keyword evidence="8 11" id="KW-0498">Mitosis</keyword>
<dbReference type="GO" id="GO:0000796">
    <property type="term" value="C:condensin complex"/>
    <property type="evidence" value="ECO:0007669"/>
    <property type="project" value="InterPro"/>
</dbReference>
<feature type="region of interest" description="Disordered" evidence="12">
    <location>
        <begin position="1"/>
        <end position="43"/>
    </location>
</feature>
<dbReference type="InterPro" id="IPR022816">
    <property type="entry name" value="Condensin_barren_su2"/>
</dbReference>
<gene>
    <name evidence="13" type="ORF">B4U80_07549</name>
</gene>
<evidence type="ECO:0000256" key="2">
    <source>
        <dbReference type="ARBA" id="ARBA00004496"/>
    </source>
</evidence>
<proteinExistence type="inferred from homology"/>
<evidence type="ECO:0000256" key="12">
    <source>
        <dbReference type="SAM" id="MobiDB-lite"/>
    </source>
</evidence>
<evidence type="ECO:0000256" key="1">
    <source>
        <dbReference type="ARBA" id="ARBA00004286"/>
    </source>
</evidence>
<dbReference type="EMBL" id="NCKV01008889">
    <property type="protein sequence ID" value="RWS22412.1"/>
    <property type="molecule type" value="Genomic_DNA"/>
</dbReference>
<keyword evidence="7 11" id="KW-0132">Cell division</keyword>
<evidence type="ECO:0000256" key="5">
    <source>
        <dbReference type="ARBA" id="ARBA00022454"/>
    </source>
</evidence>
<evidence type="ECO:0000256" key="6">
    <source>
        <dbReference type="ARBA" id="ARBA00022490"/>
    </source>
</evidence>
<comment type="caution">
    <text evidence="13">The sequence shown here is derived from an EMBL/GenBank/DDBJ whole genome shotgun (WGS) entry which is preliminary data.</text>
</comment>
<dbReference type="STRING" id="299467.A0A443S4F9"/>
<feature type="compositionally biased region" description="Basic residues" evidence="12">
    <location>
        <begin position="104"/>
        <end position="115"/>
    </location>
</feature>
<dbReference type="PIRSF" id="PIRSF017126">
    <property type="entry name" value="Condensin_H"/>
    <property type="match status" value="1"/>
</dbReference>
<dbReference type="VEuPathDB" id="VectorBase:LDEU009628"/>
<accession>A0A443S4F9</accession>
<reference evidence="13 14" key="1">
    <citation type="journal article" date="2018" name="Gigascience">
        <title>Genomes of trombidid mites reveal novel predicted allergens and laterally-transferred genes associated with secondary metabolism.</title>
        <authorList>
            <person name="Dong X."/>
            <person name="Chaisiri K."/>
            <person name="Xia D."/>
            <person name="Armstrong S.D."/>
            <person name="Fang Y."/>
            <person name="Donnelly M.J."/>
            <person name="Kadowaki T."/>
            <person name="McGarry J.W."/>
            <person name="Darby A.C."/>
            <person name="Makepeace B.L."/>
        </authorList>
    </citation>
    <scope>NUCLEOTIDE SEQUENCE [LARGE SCALE GENOMIC DNA]</scope>
    <source>
        <strain evidence="13">UoL-UT</strain>
    </source>
</reference>
<dbReference type="GO" id="GO:0051301">
    <property type="term" value="P:cell division"/>
    <property type="evidence" value="ECO:0007669"/>
    <property type="project" value="UniProtKB-KW"/>
</dbReference>
<dbReference type="GO" id="GO:0003682">
    <property type="term" value="F:chromatin binding"/>
    <property type="evidence" value="ECO:0007669"/>
    <property type="project" value="TreeGrafter"/>
</dbReference>
<evidence type="ECO:0000256" key="4">
    <source>
        <dbReference type="ARBA" id="ARBA00016065"/>
    </source>
</evidence>
<keyword evidence="9 11" id="KW-0226">DNA condensation</keyword>
<comment type="similarity">
    <text evidence="3 11">Belongs to the CND2 (condensin subunit 2) family.</text>
</comment>